<proteinExistence type="predicted"/>
<feature type="domain" description="Bacterial Ig-like" evidence="3">
    <location>
        <begin position="214"/>
        <end position="292"/>
    </location>
</feature>
<feature type="chain" id="PRO_5038763696" description="Bacterial Ig-like domain-containing protein" evidence="2">
    <location>
        <begin position="32"/>
        <end position="385"/>
    </location>
</feature>
<comment type="caution">
    <text evidence="4">The sequence shown here is derived from an EMBL/GenBank/DDBJ whole genome shotgun (WGS) entry which is preliminary data.</text>
</comment>
<feature type="compositionally biased region" description="Low complexity" evidence="1">
    <location>
        <begin position="210"/>
        <end position="223"/>
    </location>
</feature>
<evidence type="ECO:0000313" key="4">
    <source>
        <dbReference type="EMBL" id="RCX18732.1"/>
    </source>
</evidence>
<dbReference type="AlphaFoldDB" id="A0A369BB30"/>
<dbReference type="RefSeq" id="WP_207659123.1">
    <property type="nucleotide sequence ID" value="NZ_QPJT01000004.1"/>
</dbReference>
<evidence type="ECO:0000313" key="5">
    <source>
        <dbReference type="Proteomes" id="UP000253034"/>
    </source>
</evidence>
<sequence>MQRQQLKRVSAILVILSVCITAAFVFIPANAYADPIAIGGMHTFGNTYFNYDGTDTAASNDGYFSLKASKYVFGDDETSAWLEDGDQTGEETVYFDVTSSNGLGSFELEDVDVGEWEDGIYNNVYVVGYANGEEAFSTAAYSSPMDGTNQNFNIDMTESQNKIIDSFRIYYTKGAGTTAHWYFMLWSFTIKNASTDLPPNTNAPDAPNVTGTTPTNDTTPTWGWTQGVNAGNGTYRYKVNSSDLSTGATETTDTYYTPGSSLSDGTHTLYVQERDDAGNWSASGSFAITVDTSAPIGYAIEIDQAYINNSNKASMSFTFAGAEVGSTYDYTIGSTGGGTPVTGSGTVTSATQQVTGIDVSGLTDGTLAVSVTLTDAAGNTGMAAT</sequence>
<gene>
    <name evidence="4" type="ORF">DFR58_1041</name>
</gene>
<dbReference type="EMBL" id="QPJT01000004">
    <property type="protein sequence ID" value="RCX18732.1"/>
    <property type="molecule type" value="Genomic_DNA"/>
</dbReference>
<feature type="signal peptide" evidence="2">
    <location>
        <begin position="1"/>
        <end position="31"/>
    </location>
</feature>
<accession>A0A369BB30</accession>
<reference evidence="4 5" key="1">
    <citation type="submission" date="2018-07" db="EMBL/GenBank/DDBJ databases">
        <title>Genomic Encyclopedia of Type Strains, Phase IV (KMG-IV): sequencing the most valuable type-strain genomes for metagenomic binning, comparative biology and taxonomic classification.</title>
        <authorList>
            <person name="Goeker M."/>
        </authorList>
    </citation>
    <scope>NUCLEOTIDE SEQUENCE [LARGE SCALE GENOMIC DNA]</scope>
    <source>
        <strain evidence="4 5">DSM 27016</strain>
    </source>
</reference>
<dbReference type="Proteomes" id="UP000253034">
    <property type="component" value="Unassembled WGS sequence"/>
</dbReference>
<evidence type="ECO:0000256" key="1">
    <source>
        <dbReference type="SAM" id="MobiDB-lite"/>
    </source>
</evidence>
<feature type="non-terminal residue" evidence="4">
    <location>
        <position position="385"/>
    </location>
</feature>
<feature type="region of interest" description="Disordered" evidence="1">
    <location>
        <begin position="199"/>
        <end position="223"/>
    </location>
</feature>
<dbReference type="InterPro" id="IPR044016">
    <property type="entry name" value="Big_13"/>
</dbReference>
<dbReference type="Gene3D" id="2.60.40.10">
    <property type="entry name" value="Immunoglobulins"/>
    <property type="match status" value="1"/>
</dbReference>
<organism evidence="4 5">
    <name type="scientific">Anaerobacterium chartisolvens</name>
    <dbReference type="NCBI Taxonomy" id="1297424"/>
    <lineage>
        <taxon>Bacteria</taxon>
        <taxon>Bacillati</taxon>
        <taxon>Bacillota</taxon>
        <taxon>Clostridia</taxon>
        <taxon>Eubacteriales</taxon>
        <taxon>Oscillospiraceae</taxon>
        <taxon>Anaerobacterium</taxon>
    </lineage>
</organism>
<protein>
    <recommendedName>
        <fullName evidence="3">Bacterial Ig-like domain-containing protein</fullName>
    </recommendedName>
</protein>
<keyword evidence="2" id="KW-0732">Signal</keyword>
<keyword evidence="5" id="KW-1185">Reference proteome</keyword>
<dbReference type="InterPro" id="IPR013783">
    <property type="entry name" value="Ig-like_fold"/>
</dbReference>
<dbReference type="Pfam" id="PF19077">
    <property type="entry name" value="Big_13"/>
    <property type="match status" value="1"/>
</dbReference>
<name>A0A369BB30_9FIRM</name>
<evidence type="ECO:0000256" key="2">
    <source>
        <dbReference type="SAM" id="SignalP"/>
    </source>
</evidence>
<evidence type="ECO:0000259" key="3">
    <source>
        <dbReference type="Pfam" id="PF19077"/>
    </source>
</evidence>